<organism evidence="5 6">
    <name type="scientific">Paraburkholderia panacisoli</name>
    <dbReference type="NCBI Taxonomy" id="2603818"/>
    <lineage>
        <taxon>Bacteria</taxon>
        <taxon>Pseudomonadati</taxon>
        <taxon>Pseudomonadota</taxon>
        <taxon>Betaproteobacteria</taxon>
        <taxon>Burkholderiales</taxon>
        <taxon>Burkholderiaceae</taxon>
        <taxon>Paraburkholderia</taxon>
    </lineage>
</organism>
<evidence type="ECO:0000256" key="3">
    <source>
        <dbReference type="ARBA" id="ARBA00022553"/>
    </source>
</evidence>
<evidence type="ECO:0000313" key="6">
    <source>
        <dbReference type="Proteomes" id="UP000325273"/>
    </source>
</evidence>
<comment type="cofactor">
    <cofactor evidence="1">
        <name>pantetheine 4'-phosphate</name>
        <dbReference type="ChEBI" id="CHEBI:47942"/>
    </cofactor>
</comment>
<dbReference type="Pfam" id="PF18563">
    <property type="entry name" value="TubC_N"/>
    <property type="match status" value="1"/>
</dbReference>
<dbReference type="GO" id="GO:0003824">
    <property type="term" value="F:catalytic activity"/>
    <property type="evidence" value="ECO:0007669"/>
    <property type="project" value="InterPro"/>
</dbReference>
<dbReference type="InterPro" id="IPR009081">
    <property type="entry name" value="PP-bd_ACP"/>
</dbReference>
<name>A0A5B0GPJ1_9BURK</name>
<dbReference type="EMBL" id="VTUZ01000032">
    <property type="protein sequence ID" value="KAA1003859.1"/>
    <property type="molecule type" value="Genomic_DNA"/>
</dbReference>
<sequence>MSSIDYINELAGRGIQLWTQDGKLQYKAPKDAVTPELLAELKQHKATLIALLEQFAGTAGSYPLSYAQKSLWSLHQLNPDSAAYNVTYATRLDDSVDLPTLHRCIDYLIARHPILRTVYRVVDAQPRQQVSAESSTRFTIDRVFDADDAAIRRWIDQEANRPFDLTQSPIRMKLLVNERSETTGQTIRRVLLLNVHHIAADFWSLEILIRELHALYQMAIAQPESEQPLKLPRLTLQYKDCVQREAERLQSGDGVALAEFWRRELQGALPVLNLATDRIRPSLKTENGRVHSVALGMDLSRAVKEAARSLRVTPYMLLLAVYQLFLFLHTGQSRLMIGTPTAGRSVPGSESVLGHFVNTVVLACEVRADEPFGALVKRTREMMLRVLDHQDYPFPLLVETLRPPRDPSRSPVYQVMYNWNQARSEANTDRPPQAAFYRELLAASSTGTRGATHDLTLNMQDMGVEYVAAWTFNTDLFDDATIERFATQYARLVDQVLAHPGRLTVEYRMAAQTAHDEAYGWIADTGVNAGQSSLRRVSLFPDASRDAHRTAWQFDGRAIGCAELAEAVDVVRSRLKALGIGAGSTVSLQLRSIAELAATLLAVLEVGASCLLQDERAHDANHSNEPHVSVDAICRGASEAWSDWNPREIAVLKGTAMDPPAGAHCGHGAERIKGFIDGFGQLLQLDETCRALVLQGTDRQLALSIMAKAVLEGGWVRLSERVSIGQLVGDIGAQSEQALAGLRELIASERISAFPLPTLLLPAAPTELESVNALIAYGDHPHTLEQLARLRSTPWALYFMPLRCSDAWTGPVAFSPSRGEWHLAPLQGSYHFPIVLGQFMRLADERQAGRLHLVRRAGARAQAADHIAGSQADQAAEVQRSPGSDDELARALIDGEIVATPVTITKRSGCMVCLDPSSRVVTHRLAPFAIGPVERFIASRAGVQTAVCHVIESDGTAVFAAYLLPEAGESPAQLESALRKSLKQRFPDYMHPETFMMLEHLPLDRAGALDAGRLPLPQRSSAASRAAISDIEQKLAAIWCEVLGKTSVGIDDDFFALGGDSILAAVIVSKATLEGMYLKPKDIFEHPTIAGLAGAVSAVPGIQVEQGAVTGEAVPGPASQWFFDRVKVDRSHFNQALLVSLREAPDLALMRETLRLVSRHHDVLRSRFEERADGWRQVFTPDDDQACEPDWAVVSCTTNEGLPCSKTWKQAIASAQVALDIERGRLWSVRWLESTTPSASRLLIVVHHLVIDGVSWNILLQDIGDIYMQLREQSAVKLPLKTSSAKAWVEQWTALSQSDALDDDRSYWQSFSAHVHGTLLDQTKVALMRHGLAPIVHHTYNESSGSCTTTLDAELTEAFRTIAHQAYGTDANDLLIAALHAGFRSWSSSDALLIDLEGHGRDALADVVDLSRSIGWFTSIYPVLIDASASDDPGRLIKQVKERLRQIPHKGASFGVLRYLDAPLRESRDLDQPSLASLPNSPVLFTYLGQLDQMVGSSTFYGEALKPALGIRSPRQRRTHLLDVCAYIADGRLTIESSFHGMPGVDESIGCLMGRVNDALTMLIRHCCTEGAGGLTPSDVPQIDVDQDGLDELLDEIEALER</sequence>
<dbReference type="Gene3D" id="3.30.300.30">
    <property type="match status" value="1"/>
</dbReference>
<dbReference type="InterPro" id="IPR041464">
    <property type="entry name" value="TubC_N"/>
</dbReference>
<proteinExistence type="predicted"/>
<dbReference type="Gene3D" id="3.30.559.30">
    <property type="entry name" value="Nonribosomal peptide synthetase, condensation domain"/>
    <property type="match status" value="2"/>
</dbReference>
<keyword evidence="2" id="KW-0596">Phosphopantetheine</keyword>
<dbReference type="RefSeq" id="WP_149674263.1">
    <property type="nucleotide sequence ID" value="NZ_VTUZ01000032.1"/>
</dbReference>
<dbReference type="Gene3D" id="3.30.559.10">
    <property type="entry name" value="Chloramphenicol acetyltransferase-like domain"/>
    <property type="match status" value="2"/>
</dbReference>
<comment type="caution">
    <text evidence="5">The sequence shown here is derived from an EMBL/GenBank/DDBJ whole genome shotgun (WGS) entry which is preliminary data.</text>
</comment>
<dbReference type="InterPro" id="IPR036736">
    <property type="entry name" value="ACP-like_sf"/>
</dbReference>
<dbReference type="PANTHER" id="PTHR45398">
    <property type="match status" value="1"/>
</dbReference>
<dbReference type="InterPro" id="IPR045851">
    <property type="entry name" value="AMP-bd_C_sf"/>
</dbReference>
<dbReference type="SUPFAM" id="SSF56801">
    <property type="entry name" value="Acetyl-CoA synthetase-like"/>
    <property type="match status" value="2"/>
</dbReference>
<dbReference type="Gene3D" id="1.10.10.1830">
    <property type="entry name" value="Non-ribosomal peptide synthase, adenylation domain"/>
    <property type="match status" value="1"/>
</dbReference>
<dbReference type="SUPFAM" id="SSF47336">
    <property type="entry name" value="ACP-like"/>
    <property type="match status" value="1"/>
</dbReference>
<evidence type="ECO:0000313" key="5">
    <source>
        <dbReference type="EMBL" id="KAA1003859.1"/>
    </source>
</evidence>
<dbReference type="Pfam" id="PF00668">
    <property type="entry name" value="Condensation"/>
    <property type="match status" value="2"/>
</dbReference>
<dbReference type="Gene3D" id="1.10.1200.10">
    <property type="entry name" value="ACP-like"/>
    <property type="match status" value="1"/>
</dbReference>
<dbReference type="InterPro" id="IPR023213">
    <property type="entry name" value="CAT-like_dom_sf"/>
</dbReference>
<evidence type="ECO:0000259" key="4">
    <source>
        <dbReference type="PROSITE" id="PS50075"/>
    </source>
</evidence>
<dbReference type="PANTHER" id="PTHR45398:SF1">
    <property type="entry name" value="ENZYME, PUTATIVE (JCVI)-RELATED"/>
    <property type="match status" value="1"/>
</dbReference>
<dbReference type="InterPro" id="IPR001242">
    <property type="entry name" value="Condensation_dom"/>
</dbReference>
<keyword evidence="3" id="KW-0597">Phosphoprotein</keyword>
<protein>
    <submittedName>
        <fullName evidence="5">AMP-binding protein</fullName>
    </submittedName>
</protein>
<dbReference type="CDD" id="cd19534">
    <property type="entry name" value="E_NRPS"/>
    <property type="match status" value="1"/>
</dbReference>
<reference evidence="5 6" key="1">
    <citation type="submission" date="2019-08" db="EMBL/GenBank/DDBJ databases">
        <title>Paraburkholderia sp. DCY113.</title>
        <authorList>
            <person name="Kang J."/>
        </authorList>
    </citation>
    <scope>NUCLEOTIDE SEQUENCE [LARGE SCALE GENOMIC DNA]</scope>
    <source>
        <strain evidence="5 6">DCY113</strain>
    </source>
</reference>
<feature type="domain" description="Carrier" evidence="4">
    <location>
        <begin position="1026"/>
        <end position="1100"/>
    </location>
</feature>
<gene>
    <name evidence="5" type="ORF">FVF58_34845</name>
</gene>
<evidence type="ECO:0000256" key="1">
    <source>
        <dbReference type="ARBA" id="ARBA00001957"/>
    </source>
</evidence>
<keyword evidence="6" id="KW-1185">Reference proteome</keyword>
<dbReference type="Pfam" id="PF00550">
    <property type="entry name" value="PP-binding"/>
    <property type="match status" value="1"/>
</dbReference>
<dbReference type="Gene3D" id="3.40.50.980">
    <property type="match status" value="1"/>
</dbReference>
<evidence type="ECO:0000256" key="2">
    <source>
        <dbReference type="ARBA" id="ARBA00022450"/>
    </source>
</evidence>
<dbReference type="CDD" id="cd19531">
    <property type="entry name" value="LCL_NRPS-like"/>
    <property type="match status" value="1"/>
</dbReference>
<accession>A0A5B0GPJ1</accession>
<dbReference type="InterPro" id="IPR010060">
    <property type="entry name" value="NRPS_synth"/>
</dbReference>
<dbReference type="InterPro" id="IPR044894">
    <property type="entry name" value="TubC_N_sf"/>
</dbReference>
<dbReference type="PROSITE" id="PS50075">
    <property type="entry name" value="CARRIER"/>
    <property type="match status" value="1"/>
</dbReference>
<dbReference type="NCBIfam" id="TIGR01720">
    <property type="entry name" value="NRPS-para261"/>
    <property type="match status" value="1"/>
</dbReference>
<dbReference type="Proteomes" id="UP000325273">
    <property type="component" value="Unassembled WGS sequence"/>
</dbReference>
<dbReference type="SUPFAM" id="SSF52777">
    <property type="entry name" value="CoA-dependent acyltransferases"/>
    <property type="match status" value="4"/>
</dbReference>
<dbReference type="FunFam" id="1.10.1200.10:FF:000005">
    <property type="entry name" value="Nonribosomal peptide synthetase 1"/>
    <property type="match status" value="1"/>
</dbReference>